<feature type="region of interest" description="Disordered" evidence="1">
    <location>
        <begin position="1"/>
        <end position="23"/>
    </location>
</feature>
<evidence type="ECO:0000313" key="3">
    <source>
        <dbReference type="EMBL" id="EJF98635.1"/>
    </source>
</evidence>
<name>A0ABP2QWT9_BARVI</name>
<dbReference type="Pfam" id="PF13884">
    <property type="entry name" value="Peptidase_S74"/>
    <property type="match status" value="1"/>
</dbReference>
<keyword evidence="4" id="KW-1185">Reference proteome</keyword>
<dbReference type="EMBL" id="AIMH01000002">
    <property type="protein sequence ID" value="EJF98635.1"/>
    <property type="molecule type" value="Genomic_DNA"/>
</dbReference>
<dbReference type="RefSeq" id="WP_004865455.1">
    <property type="nucleotide sequence ID" value="NZ_JH725043.1"/>
</dbReference>
<evidence type="ECO:0000313" key="4">
    <source>
        <dbReference type="Proteomes" id="UP000008948"/>
    </source>
</evidence>
<organism evidence="3 4">
    <name type="scientific">Bartonella vinsonii subsp. arupensis Pm136co</name>
    <dbReference type="NCBI Taxonomy" id="1094561"/>
    <lineage>
        <taxon>Bacteria</taxon>
        <taxon>Pseudomonadati</taxon>
        <taxon>Pseudomonadota</taxon>
        <taxon>Alphaproteobacteria</taxon>
        <taxon>Hyphomicrobiales</taxon>
        <taxon>Bartonellaceae</taxon>
        <taxon>Bartonella</taxon>
    </lineage>
</organism>
<feature type="domain" description="Peptidase S74" evidence="2">
    <location>
        <begin position="281"/>
        <end position="328"/>
    </location>
</feature>
<gene>
    <name evidence="3" type="ORF">MEI_00205</name>
</gene>
<evidence type="ECO:0000259" key="2">
    <source>
        <dbReference type="Pfam" id="PF13884"/>
    </source>
</evidence>
<dbReference type="InterPro" id="IPR030392">
    <property type="entry name" value="S74_ICA"/>
</dbReference>
<evidence type="ECO:0000256" key="1">
    <source>
        <dbReference type="SAM" id="MobiDB-lite"/>
    </source>
</evidence>
<reference evidence="3 4" key="1">
    <citation type="submission" date="2012-03" db="EMBL/GenBank/DDBJ databases">
        <title>The Genome Sequence of Bartonella vinsonii subsp. arupensis str. Pm136co.</title>
        <authorList>
            <consortium name="The Broad Institute Genome Sequencing Platform"/>
            <consortium name="The Broad Institute Genome Sequencing Center for Infectious Disease"/>
            <person name="Feldgarden M."/>
            <person name="Kirby J."/>
            <person name="Kosoy M."/>
            <person name="Birtles R."/>
            <person name="Probert W.S."/>
            <person name="Chiaraviglio L."/>
            <person name="Young S.K."/>
            <person name="Zeng Q."/>
            <person name="Gargeya S."/>
            <person name="Fitzgerald M."/>
            <person name="Haas B."/>
            <person name="Abouelleil A."/>
            <person name="Alvarado L."/>
            <person name="Arachchi H.M."/>
            <person name="Berlin A."/>
            <person name="Chapman S.B."/>
            <person name="Gearin G."/>
            <person name="Goldberg J."/>
            <person name="Griggs A."/>
            <person name="Gujja S."/>
            <person name="Hansen M."/>
            <person name="Heiman D."/>
            <person name="Howarth C."/>
            <person name="Larimer J."/>
            <person name="Lui A."/>
            <person name="MacDonald P.J.P."/>
            <person name="McCowen C."/>
            <person name="Montmayeur A."/>
            <person name="Murphy C."/>
            <person name="Neiman D."/>
            <person name="Pearson M."/>
            <person name="Priest M."/>
            <person name="Roberts A."/>
            <person name="Saif S."/>
            <person name="Shea T."/>
            <person name="Sisk P."/>
            <person name="Stolte C."/>
            <person name="Sykes S."/>
            <person name="Wortman J."/>
            <person name="Nusbaum C."/>
            <person name="Birren B."/>
        </authorList>
    </citation>
    <scope>NUCLEOTIDE SEQUENCE [LARGE SCALE GENOMIC DNA]</scope>
    <source>
        <strain evidence="3 4">Pm136co</strain>
    </source>
</reference>
<comment type="caution">
    <text evidence="3">The sequence shown here is derived from an EMBL/GenBank/DDBJ whole genome shotgun (WGS) entry which is preliminary data.</text>
</comment>
<accession>A0ABP2QWT9</accession>
<proteinExistence type="predicted"/>
<dbReference type="Proteomes" id="UP000008948">
    <property type="component" value="Unassembled WGS sequence"/>
</dbReference>
<sequence length="352" mass="38146">MGKSSKPIQGPTQNTTQTNAPPEWAKGIFEHAAKDAMTFYNQGSGKAVYDGQRVAGLSDQTNNAINGLTNNTHNYDNNYLNGLATGQNSTSKNLKNMASGQQIGNNPYFDEVLQNTLNKATNSINSSLAGAGRYGSGAHTGVLANELGGIATQALSQQYNQDVNNMMNANSLIDQANQNQLAGANNFFQGQGQANLNALAGGSVLDANHQRQLDEERQKWEQQNNLDWDHLSKLLAAGGAVAGNYGTQTGQTTTFTPPPRPNPWEIVGNVGTILGTFAGLSDRRAKENIVQVGQRDGHKLYEYNYKGHPERYRGVMAQDVLKSKPEAVFLHKATGFLHVDYGKLGFEMERVQ</sequence>
<feature type="compositionally biased region" description="Polar residues" evidence="1">
    <location>
        <begin position="1"/>
        <end position="11"/>
    </location>
</feature>
<protein>
    <recommendedName>
        <fullName evidence="2">Peptidase S74 domain-containing protein</fullName>
    </recommendedName>
</protein>